<accession>A0A5J4QQY4</accession>
<dbReference type="PANTHER" id="PTHR31339">
    <property type="entry name" value="PECTIN LYASE-RELATED"/>
    <property type="match status" value="1"/>
</dbReference>
<dbReference type="InterPro" id="IPR012334">
    <property type="entry name" value="Pectin_lyas_fold"/>
</dbReference>
<evidence type="ECO:0000313" key="1">
    <source>
        <dbReference type="EMBL" id="KAA6323003.1"/>
    </source>
</evidence>
<comment type="caution">
    <text evidence="1">The sequence shown here is derived from an EMBL/GenBank/DDBJ whole genome shotgun (WGS) entry which is preliminary data.</text>
</comment>
<dbReference type="PANTHER" id="PTHR31339:SF9">
    <property type="entry name" value="PLASMIN AND FIBRONECTIN-BINDING PROTEIN A"/>
    <property type="match status" value="1"/>
</dbReference>
<gene>
    <name evidence="1" type="ORF">EZS27_027516</name>
</gene>
<proteinExistence type="predicted"/>
<keyword evidence="1" id="KW-0378">Hydrolase</keyword>
<dbReference type="EMBL" id="SNRY01002905">
    <property type="protein sequence ID" value="KAA6323003.1"/>
    <property type="molecule type" value="Genomic_DNA"/>
</dbReference>
<dbReference type="InterPro" id="IPR011050">
    <property type="entry name" value="Pectin_lyase_fold/virulence"/>
</dbReference>
<dbReference type="SUPFAM" id="SSF51126">
    <property type="entry name" value="Pectin lyase-like"/>
    <property type="match status" value="1"/>
</dbReference>
<name>A0A5J4QQY4_9ZZZZ</name>
<dbReference type="InterPro" id="IPR051801">
    <property type="entry name" value="GH28_Enzymes"/>
</dbReference>
<reference evidence="1" key="1">
    <citation type="submission" date="2019-03" db="EMBL/GenBank/DDBJ databases">
        <title>Single cell metagenomics reveals metabolic interactions within the superorganism composed of flagellate Streblomastix strix and complex community of Bacteroidetes bacteria on its surface.</title>
        <authorList>
            <person name="Treitli S.C."/>
            <person name="Kolisko M."/>
            <person name="Husnik F."/>
            <person name="Keeling P."/>
            <person name="Hampl V."/>
        </authorList>
    </citation>
    <scope>NUCLEOTIDE SEQUENCE</scope>
    <source>
        <strain evidence="1">STM</strain>
    </source>
</reference>
<dbReference type="Gene3D" id="2.160.20.10">
    <property type="entry name" value="Single-stranded right-handed beta-helix, Pectin lyase-like"/>
    <property type="match status" value="1"/>
</dbReference>
<feature type="non-terminal residue" evidence="1">
    <location>
        <position position="169"/>
    </location>
</feature>
<organism evidence="1">
    <name type="scientific">termite gut metagenome</name>
    <dbReference type="NCBI Taxonomy" id="433724"/>
    <lineage>
        <taxon>unclassified sequences</taxon>
        <taxon>metagenomes</taxon>
        <taxon>organismal metagenomes</taxon>
    </lineage>
</organism>
<dbReference type="AlphaFoldDB" id="A0A5J4QQY4"/>
<dbReference type="PROSITE" id="PS51257">
    <property type="entry name" value="PROKAR_LIPOPROTEIN"/>
    <property type="match status" value="1"/>
</dbReference>
<dbReference type="EC" id="3.2.1.82" evidence="1"/>
<keyword evidence="1" id="KW-0326">Glycosidase</keyword>
<protein>
    <submittedName>
        <fullName evidence="1">Exo-poly-alpha-D-galacturonosidase</fullName>
        <ecNumber evidence="1">3.2.1.82</ecNumber>
    </submittedName>
</protein>
<dbReference type="GO" id="GO:0033917">
    <property type="term" value="F:exo-poly-alpha-galacturonosidase activity"/>
    <property type="evidence" value="ECO:0007669"/>
    <property type="project" value="UniProtKB-EC"/>
</dbReference>
<sequence>MKGIAMLNYEFKNRIMKGLCGYIFLLFMLCGCGNTGKTEDYWIGAEQVLEKMVPPQFSDKVWDIRDFGAVEGEWVTKAIAEAIDACHQAGGGRVVIPAGEYYTGPIVLKSNVNLHFSENAVLKFSTNAKDYIPFVLSRWEGIDCYNYSPLIYAYGEENIAVTGKGVLDG</sequence>